<dbReference type="Gene3D" id="3.40.50.1820">
    <property type="entry name" value="alpha/beta hydrolase"/>
    <property type="match status" value="1"/>
</dbReference>
<dbReference type="Proteomes" id="UP000001593">
    <property type="component" value="Unassembled WGS sequence"/>
</dbReference>
<dbReference type="PANTHER" id="PTHR11010">
    <property type="entry name" value="PROTEASE S28 PRO-X CARBOXYPEPTIDASE-RELATED"/>
    <property type="match status" value="1"/>
</dbReference>
<evidence type="ECO:0000256" key="2">
    <source>
        <dbReference type="ARBA" id="ARBA00022670"/>
    </source>
</evidence>
<dbReference type="GO" id="GO:0070008">
    <property type="term" value="F:serine-type exopeptidase activity"/>
    <property type="evidence" value="ECO:0007669"/>
    <property type="project" value="InterPro"/>
</dbReference>
<keyword evidence="4" id="KW-0378">Hydrolase</keyword>
<dbReference type="HOGENOM" id="CLU_020959_3_1_1"/>
<dbReference type="FunFam" id="1.20.120.980:FF:000003">
    <property type="entry name" value="Serine protease 16"/>
    <property type="match status" value="1"/>
</dbReference>
<dbReference type="AlphaFoldDB" id="A7RYG7"/>
<dbReference type="PhylomeDB" id="A7RYG7"/>
<comment type="similarity">
    <text evidence="1">Belongs to the peptidase S28 family.</text>
</comment>
<evidence type="ECO:0000256" key="4">
    <source>
        <dbReference type="ARBA" id="ARBA00022801"/>
    </source>
</evidence>
<evidence type="ECO:0000313" key="7">
    <source>
        <dbReference type="Proteomes" id="UP000001593"/>
    </source>
</evidence>
<protein>
    <recommendedName>
        <fullName evidence="8">Serine protease K12H4.7</fullName>
    </recommendedName>
</protein>
<keyword evidence="2" id="KW-0645">Protease</keyword>
<name>A7RYG7_NEMVE</name>
<dbReference type="STRING" id="45351.A7RYG7"/>
<proteinExistence type="inferred from homology"/>
<dbReference type="SUPFAM" id="SSF53474">
    <property type="entry name" value="alpha/beta-Hydrolases"/>
    <property type="match status" value="1"/>
</dbReference>
<dbReference type="GO" id="GO:0006508">
    <property type="term" value="P:proteolysis"/>
    <property type="evidence" value="ECO:0007669"/>
    <property type="project" value="UniProtKB-KW"/>
</dbReference>
<accession>A7RYG7</accession>
<dbReference type="InterPro" id="IPR042269">
    <property type="entry name" value="Ser_carbopepase_S28_SKS"/>
</dbReference>
<evidence type="ECO:0000256" key="5">
    <source>
        <dbReference type="ARBA" id="ARBA00023180"/>
    </source>
</evidence>
<dbReference type="PANTHER" id="PTHR11010:SF117">
    <property type="entry name" value="SERINE PROTEASE 16"/>
    <property type="match status" value="1"/>
</dbReference>
<keyword evidence="5" id="KW-0325">Glycoprotein</keyword>
<dbReference type="InterPro" id="IPR008758">
    <property type="entry name" value="Peptidase_S28"/>
</dbReference>
<dbReference type="InterPro" id="IPR029058">
    <property type="entry name" value="AB_hydrolase_fold"/>
</dbReference>
<keyword evidence="3" id="KW-0732">Signal</keyword>
<reference evidence="6 7" key="1">
    <citation type="journal article" date="2007" name="Science">
        <title>Sea anemone genome reveals ancestral eumetazoan gene repertoire and genomic organization.</title>
        <authorList>
            <person name="Putnam N.H."/>
            <person name="Srivastava M."/>
            <person name="Hellsten U."/>
            <person name="Dirks B."/>
            <person name="Chapman J."/>
            <person name="Salamov A."/>
            <person name="Terry A."/>
            <person name="Shapiro H."/>
            <person name="Lindquist E."/>
            <person name="Kapitonov V.V."/>
            <person name="Jurka J."/>
            <person name="Genikhovich G."/>
            <person name="Grigoriev I.V."/>
            <person name="Lucas S.M."/>
            <person name="Steele R.E."/>
            <person name="Finnerty J.R."/>
            <person name="Technau U."/>
            <person name="Martindale M.Q."/>
            <person name="Rokhsar D.S."/>
        </authorList>
    </citation>
    <scope>NUCLEOTIDE SEQUENCE [LARGE SCALE GENOMIC DNA]</scope>
    <source>
        <strain evidence="7">CH2 X CH6</strain>
    </source>
</reference>
<sequence length="444" mass="49338">MLQAPKIPLGFSAPPENWFIQRLDHFDDSNTETWKQRFYYNDTFRKTKDSPVFLMVGGEGAISPVWVLIGNMMKYAEGFGAMAFILEHRFYGQSHPRSDMSDANLKYLNSEQALADLAAFRQAMSVKFNLTDSKWISFGGSYPGSLSAWLRLKYPHLIHGAVASSAPVLAQLNFPEYLEVVTASLETTGPDCTKNIANATAAIEELLDADEGTKKLTNLFRVCEPLNRRNDNDVSTFSSNLAGLFMGVVQYNKDNRAFEGVPGTNITIATVCGIMNDKSLGPALMRYAKLNSLILDTYGEKCLDASYQNAINSLRNVSWDSSAAEGGRQWTYQTCTEFGFYQTTDSDNQPFGKRFPLKYSIQQCMDVFGEAFNSSNLASGIRQTNTNYGGKGIASSRDIVFVVFYPTGTAHCANMYPESDSDSPQLKQAREVIKQHIAKWLISG</sequence>
<dbReference type="InParanoid" id="A7RYG7"/>
<evidence type="ECO:0000256" key="1">
    <source>
        <dbReference type="ARBA" id="ARBA00011079"/>
    </source>
</evidence>
<dbReference type="OMA" id="HYAEHFG"/>
<dbReference type="GO" id="GO:0008239">
    <property type="term" value="F:dipeptidyl-peptidase activity"/>
    <property type="evidence" value="ECO:0000318"/>
    <property type="project" value="GO_Central"/>
</dbReference>
<organism evidence="6 7">
    <name type="scientific">Nematostella vectensis</name>
    <name type="common">Starlet sea anemone</name>
    <dbReference type="NCBI Taxonomy" id="45351"/>
    <lineage>
        <taxon>Eukaryota</taxon>
        <taxon>Metazoa</taxon>
        <taxon>Cnidaria</taxon>
        <taxon>Anthozoa</taxon>
        <taxon>Hexacorallia</taxon>
        <taxon>Actiniaria</taxon>
        <taxon>Edwardsiidae</taxon>
        <taxon>Nematostella</taxon>
    </lineage>
</organism>
<evidence type="ECO:0008006" key="8">
    <source>
        <dbReference type="Google" id="ProtNLM"/>
    </source>
</evidence>
<dbReference type="MEROPS" id="S28.A10"/>
<dbReference type="Pfam" id="PF05577">
    <property type="entry name" value="Peptidase_S28"/>
    <property type="match status" value="1"/>
</dbReference>
<dbReference type="EMBL" id="DS469553">
    <property type="protein sequence ID" value="EDO43517.1"/>
    <property type="molecule type" value="Genomic_DNA"/>
</dbReference>
<dbReference type="Gene3D" id="1.20.120.980">
    <property type="entry name" value="Serine carboxypeptidase S28, SKS domain"/>
    <property type="match status" value="1"/>
</dbReference>
<gene>
    <name evidence="6" type="ORF">NEMVEDRAFT_v1g204006</name>
</gene>
<evidence type="ECO:0000256" key="3">
    <source>
        <dbReference type="ARBA" id="ARBA00022729"/>
    </source>
</evidence>
<keyword evidence="7" id="KW-1185">Reference proteome</keyword>
<dbReference type="eggNOG" id="KOG2182">
    <property type="taxonomic scope" value="Eukaryota"/>
</dbReference>
<evidence type="ECO:0000313" key="6">
    <source>
        <dbReference type="EMBL" id="EDO43517.1"/>
    </source>
</evidence>